<keyword evidence="4" id="KW-1185">Reference proteome</keyword>
<dbReference type="PANTHER" id="PTHR34136:SF1">
    <property type="entry name" value="UDP-N-ACETYL-D-MANNOSAMINURONIC ACID TRANSFERASE"/>
    <property type="match status" value="1"/>
</dbReference>
<dbReference type="RefSeq" id="WP_257517598.1">
    <property type="nucleotide sequence ID" value="NZ_JANKBI010000014.1"/>
</dbReference>
<protein>
    <submittedName>
        <fullName evidence="3">N-acetylglucosaminyldiphosphoundecaprenol N-acetyl-beta-D-mannosaminyltransferase</fullName>
    </submittedName>
</protein>
<comment type="caution">
    <text evidence="3">The sequence shown here is derived from an EMBL/GenBank/DDBJ whole genome shotgun (WGS) entry which is preliminary data.</text>
</comment>
<proteinExistence type="predicted"/>
<evidence type="ECO:0000256" key="1">
    <source>
        <dbReference type="ARBA" id="ARBA00022676"/>
    </source>
</evidence>
<keyword evidence="1" id="KW-0328">Glycosyltransferase</keyword>
<evidence type="ECO:0000256" key="2">
    <source>
        <dbReference type="ARBA" id="ARBA00022679"/>
    </source>
</evidence>
<dbReference type="Pfam" id="PF03808">
    <property type="entry name" value="Glyco_tran_WecG"/>
    <property type="match status" value="1"/>
</dbReference>
<name>A0AB73SZK5_9FIRM</name>
<sequence>MSGKIDVLGVKIDNVTAQEAMEAAKEFLKTDTLSSVGTINGSVLLEAGQDEEYRHKIENLDLCVVTDRAVLDAAGITDAERRLEIEDNWFLISFLEYVAESGYSVTLLCGKKSDKPTFAGYISKHYPEMKLAGIFAAEDATQDDDSLVNLINGAGADVLVAAMRRPEQEEFLYANRQKLNAKLWLGIGDGIKGKNKSDGKSNFFEKLIEKTLFKRKVLKYQNEKGDK</sequence>
<reference evidence="3 4" key="1">
    <citation type="submission" date="2018-05" db="EMBL/GenBank/DDBJ databases">
        <authorList>
            <person name="Goeker M."/>
            <person name="Huntemann M."/>
            <person name="Clum A."/>
            <person name="Pillay M."/>
            <person name="Palaniappan K."/>
            <person name="Varghese N."/>
            <person name="Mikhailova N."/>
            <person name="Stamatis D."/>
            <person name="Reddy T."/>
            <person name="Daum C."/>
            <person name="Shapiro N."/>
            <person name="Ivanova N."/>
            <person name="Kyrpides N."/>
            <person name="Woyke T."/>
        </authorList>
    </citation>
    <scope>NUCLEOTIDE SEQUENCE [LARGE SCALE GENOMIC DNA]</scope>
    <source>
        <strain evidence="3 4">DSM 26524</strain>
    </source>
</reference>
<dbReference type="InterPro" id="IPR004629">
    <property type="entry name" value="WecG_TagA_CpsF"/>
</dbReference>
<dbReference type="Proteomes" id="UP000245412">
    <property type="component" value="Unassembled WGS sequence"/>
</dbReference>
<accession>A0AB73SZK5</accession>
<dbReference type="AlphaFoldDB" id="A0AB73SZK5"/>
<dbReference type="PANTHER" id="PTHR34136">
    <property type="match status" value="1"/>
</dbReference>
<gene>
    <name evidence="3" type="ORF">C7383_11428</name>
</gene>
<dbReference type="GO" id="GO:0016758">
    <property type="term" value="F:hexosyltransferase activity"/>
    <property type="evidence" value="ECO:0007669"/>
    <property type="project" value="TreeGrafter"/>
</dbReference>
<dbReference type="EMBL" id="QGGY01000014">
    <property type="protein sequence ID" value="PWJ73061.1"/>
    <property type="molecule type" value="Genomic_DNA"/>
</dbReference>
<organism evidence="3 4">
    <name type="scientific">Murimonas intestini</name>
    <dbReference type="NCBI Taxonomy" id="1337051"/>
    <lineage>
        <taxon>Bacteria</taxon>
        <taxon>Bacillati</taxon>
        <taxon>Bacillota</taxon>
        <taxon>Clostridia</taxon>
        <taxon>Lachnospirales</taxon>
        <taxon>Lachnospiraceae</taxon>
        <taxon>Murimonas</taxon>
    </lineage>
</organism>
<evidence type="ECO:0000313" key="4">
    <source>
        <dbReference type="Proteomes" id="UP000245412"/>
    </source>
</evidence>
<keyword evidence="2" id="KW-0808">Transferase</keyword>
<evidence type="ECO:0000313" key="3">
    <source>
        <dbReference type="EMBL" id="PWJ73061.1"/>
    </source>
</evidence>